<dbReference type="STRING" id="1187848.A1QO_02670"/>
<feature type="chain" id="PRO_5009171687" evidence="1">
    <location>
        <begin position="20"/>
        <end position="279"/>
    </location>
</feature>
<protein>
    <submittedName>
        <fullName evidence="2">Uncharacterized protein</fullName>
    </submittedName>
</protein>
<dbReference type="AlphaFoldDB" id="A0A1E5BKA5"/>
<evidence type="ECO:0000256" key="1">
    <source>
        <dbReference type="SAM" id="SignalP"/>
    </source>
</evidence>
<keyword evidence="1" id="KW-0732">Signal</keyword>
<evidence type="ECO:0000313" key="2">
    <source>
        <dbReference type="EMBL" id="OEE38301.1"/>
    </source>
</evidence>
<reference evidence="2 3" key="1">
    <citation type="journal article" date="2012" name="Science">
        <title>Ecological populations of bacteria act as socially cohesive units of antibiotic production and resistance.</title>
        <authorList>
            <person name="Cordero O.X."/>
            <person name="Wildschutte H."/>
            <person name="Kirkup B."/>
            <person name="Proehl S."/>
            <person name="Ngo L."/>
            <person name="Hussain F."/>
            <person name="Le Roux F."/>
            <person name="Mincer T."/>
            <person name="Polz M.F."/>
        </authorList>
    </citation>
    <scope>NUCLEOTIDE SEQUENCE [LARGE SCALE GENOMIC DNA]</scope>
    <source>
        <strain evidence="2 3">ZF-129</strain>
    </source>
</reference>
<comment type="caution">
    <text evidence="2">The sequence shown here is derived from an EMBL/GenBank/DDBJ whole genome shotgun (WGS) entry which is preliminary data.</text>
</comment>
<dbReference type="RefSeq" id="WP_017041298.1">
    <property type="nucleotide sequence ID" value="NZ_AJYQ02000002.1"/>
</dbReference>
<sequence>MKTIKLLALSCFTALLVMGCGGEKINIENAKASSYTITDIEGREQTVTIGEHFDNLKFCDSSSWVMDAARVEDGEQAYFVCQVNNPEMITMLHENLELAGDELTQYFERELSVDKFGIGGLLHRSKKMLENASSDGKSAAQLRDRKSDVIQNQKVFDEFNAYTEEAYRFMDKVDLKGIELRVEVSAYIDNDGKYKRSTINPNFSYVYDENQRFDSAILMKSNIKEFIEMNGDNAMFFEQVGTAYVNEVVSRRKIHIVQSDLINLVHQTSKERINTQGNE</sequence>
<name>A0A1E5BKA5_9VIBR</name>
<evidence type="ECO:0000313" key="3">
    <source>
        <dbReference type="Proteomes" id="UP000094741"/>
    </source>
</evidence>
<gene>
    <name evidence="2" type="ORF">A1QO_02670</name>
</gene>
<dbReference type="EMBL" id="AJYQ02000002">
    <property type="protein sequence ID" value="OEE38301.1"/>
    <property type="molecule type" value="Genomic_DNA"/>
</dbReference>
<dbReference type="PROSITE" id="PS51257">
    <property type="entry name" value="PROKAR_LIPOPROTEIN"/>
    <property type="match status" value="1"/>
</dbReference>
<proteinExistence type="predicted"/>
<accession>A0A1E5BKA5</accession>
<organism evidence="2 3">
    <name type="scientific">Vibrio genomosp. F10 str. ZF-129</name>
    <dbReference type="NCBI Taxonomy" id="1187848"/>
    <lineage>
        <taxon>Bacteria</taxon>
        <taxon>Pseudomonadati</taxon>
        <taxon>Pseudomonadota</taxon>
        <taxon>Gammaproteobacteria</taxon>
        <taxon>Vibrionales</taxon>
        <taxon>Vibrionaceae</taxon>
        <taxon>Vibrio</taxon>
    </lineage>
</organism>
<dbReference type="Proteomes" id="UP000094741">
    <property type="component" value="Unassembled WGS sequence"/>
</dbReference>
<feature type="signal peptide" evidence="1">
    <location>
        <begin position="1"/>
        <end position="19"/>
    </location>
</feature>